<comment type="caution">
    <text evidence="2">The sequence shown here is derived from an EMBL/GenBank/DDBJ whole genome shotgun (WGS) entry which is preliminary data.</text>
</comment>
<reference evidence="2 3" key="1">
    <citation type="submission" date="2018-01" db="EMBL/GenBank/DDBJ databases">
        <title>The complete genome sequence of Chromatium okenii LaCa, a purple sulfur bacterium with a turbulent life.</title>
        <authorList>
            <person name="Luedin S.M."/>
            <person name="Liechti N."/>
            <person name="Storelli N."/>
            <person name="Danza F."/>
            <person name="Wittwer M."/>
            <person name="Pothier J.F."/>
            <person name="Tonolla M.A."/>
        </authorList>
    </citation>
    <scope>NUCLEOTIDE SEQUENCE [LARGE SCALE GENOMIC DNA]</scope>
    <source>
        <strain evidence="2 3">LaCa</strain>
    </source>
</reference>
<dbReference type="NCBIfam" id="TIGR03054">
    <property type="entry name" value="photo_alph_chp1"/>
    <property type="match status" value="1"/>
</dbReference>
<dbReference type="InterPro" id="IPR017495">
    <property type="entry name" value="PuhC"/>
</dbReference>
<evidence type="ECO:0000313" key="2">
    <source>
        <dbReference type="EMBL" id="PQJ96004.1"/>
    </source>
</evidence>
<dbReference type="OrthoDB" id="7848123at2"/>
<keyword evidence="2" id="KW-0378">Hydrolase</keyword>
<sequence>MSEAFNSRPFPRGVLIAVATLLGFVILMISIARLTGMKMDQAPVTPEIQTREIQFLDNADGSLAVHDFNTGVLITTLPPGEGGFIRGVLRSMGRQRKGYDAKLSEPFHLARRESGNLTLRDKITGIQLELRAFGVTNEAVFIQLLPPPPTTH</sequence>
<keyword evidence="3" id="KW-1185">Reference proteome</keyword>
<feature type="transmembrane region" description="Helical" evidence="1">
    <location>
        <begin position="12"/>
        <end position="32"/>
    </location>
</feature>
<name>A0A2S7XQH5_9GAMM</name>
<accession>A0A2S7XQH5</accession>
<evidence type="ECO:0000256" key="1">
    <source>
        <dbReference type="SAM" id="Phobius"/>
    </source>
</evidence>
<protein>
    <submittedName>
        <fullName evidence="2">Phosphonoacetaldehyde hydrolase</fullName>
    </submittedName>
</protein>
<proteinExistence type="predicted"/>
<dbReference type="Proteomes" id="UP000239936">
    <property type="component" value="Unassembled WGS sequence"/>
</dbReference>
<dbReference type="RefSeq" id="WP_105073641.1">
    <property type="nucleotide sequence ID" value="NZ_PPGH01000035.1"/>
</dbReference>
<keyword evidence="1" id="KW-0812">Transmembrane</keyword>
<keyword evidence="1" id="KW-1133">Transmembrane helix</keyword>
<dbReference type="EMBL" id="PPGH01000035">
    <property type="protein sequence ID" value="PQJ96004.1"/>
    <property type="molecule type" value="Genomic_DNA"/>
</dbReference>
<gene>
    <name evidence="2" type="ORF">CXB77_09150</name>
</gene>
<keyword evidence="1" id="KW-0472">Membrane</keyword>
<dbReference type="AlphaFoldDB" id="A0A2S7XQH5"/>
<evidence type="ECO:0000313" key="3">
    <source>
        <dbReference type="Proteomes" id="UP000239936"/>
    </source>
</evidence>
<dbReference type="GO" id="GO:0016787">
    <property type="term" value="F:hydrolase activity"/>
    <property type="evidence" value="ECO:0007669"/>
    <property type="project" value="UniProtKB-KW"/>
</dbReference>
<organism evidence="2 3">
    <name type="scientific">Chromatium okenii</name>
    <dbReference type="NCBI Taxonomy" id="61644"/>
    <lineage>
        <taxon>Bacteria</taxon>
        <taxon>Pseudomonadati</taxon>
        <taxon>Pseudomonadota</taxon>
        <taxon>Gammaproteobacteria</taxon>
        <taxon>Chromatiales</taxon>
        <taxon>Chromatiaceae</taxon>
        <taxon>Chromatium</taxon>
    </lineage>
</organism>